<dbReference type="Proteomes" id="UP000432464">
    <property type="component" value="Unassembled WGS sequence"/>
</dbReference>
<protein>
    <submittedName>
        <fullName evidence="2">Nitroreductase family deazaflavin-dependent oxidoreductase</fullName>
    </submittedName>
</protein>
<reference evidence="2 3" key="1">
    <citation type="submission" date="2019-11" db="EMBL/GenBank/DDBJ databases">
        <title>Nocardia sp. nov. CT2-14 isolated from soil.</title>
        <authorList>
            <person name="Kanchanasin P."/>
            <person name="Tanasupawat S."/>
            <person name="Yuki M."/>
            <person name="Kudo T."/>
        </authorList>
    </citation>
    <scope>NUCLEOTIDE SEQUENCE [LARGE SCALE GENOMIC DNA]</scope>
    <source>
        <strain evidence="2 3">CT2-14</strain>
    </source>
</reference>
<proteinExistence type="predicted"/>
<dbReference type="AlphaFoldDB" id="A0A6I3KWS0"/>
<sequence>MPAASRSGQPTLHDPLPPASGQVPANRNTKGAGHDPDPSPWLTVVTMLRRNGFDAFRGKRSATPRSAADRADRKFRTERAVGHYVMNPTIRALGKIGVRTTFATEIETIGRKSGEPRRVPVSMLFDADGAWAICQHGLRSGWGLNISANPNVRVRRGGRWRTGTAVLLPDDDVVARTRAFAPHPALARFTRGVFATLESDPVTVRITFTDR</sequence>
<evidence type="ECO:0000313" key="3">
    <source>
        <dbReference type="Proteomes" id="UP000432464"/>
    </source>
</evidence>
<feature type="compositionally biased region" description="Polar residues" evidence="1">
    <location>
        <begin position="1"/>
        <end position="10"/>
    </location>
</feature>
<evidence type="ECO:0000256" key="1">
    <source>
        <dbReference type="SAM" id="MobiDB-lite"/>
    </source>
</evidence>
<dbReference type="GO" id="GO:0016491">
    <property type="term" value="F:oxidoreductase activity"/>
    <property type="evidence" value="ECO:0007669"/>
    <property type="project" value="InterPro"/>
</dbReference>
<dbReference type="Pfam" id="PF04075">
    <property type="entry name" value="F420H2_quin_red"/>
    <property type="match status" value="1"/>
</dbReference>
<gene>
    <name evidence="2" type="ORF">GLP40_10400</name>
</gene>
<dbReference type="Gene3D" id="2.30.110.10">
    <property type="entry name" value="Electron Transport, Fmn-binding Protein, Chain A"/>
    <property type="match status" value="1"/>
</dbReference>
<dbReference type="NCBIfam" id="TIGR00026">
    <property type="entry name" value="hi_GC_TIGR00026"/>
    <property type="match status" value="1"/>
</dbReference>
<dbReference type="InterPro" id="IPR004378">
    <property type="entry name" value="F420H2_quin_Rdtase"/>
</dbReference>
<comment type="caution">
    <text evidence="2">The sequence shown here is derived from an EMBL/GenBank/DDBJ whole genome shotgun (WGS) entry which is preliminary data.</text>
</comment>
<dbReference type="EMBL" id="WMBB01000004">
    <property type="protein sequence ID" value="MTE13186.1"/>
    <property type="molecule type" value="Genomic_DNA"/>
</dbReference>
<feature type="region of interest" description="Disordered" evidence="1">
    <location>
        <begin position="1"/>
        <end position="41"/>
    </location>
</feature>
<dbReference type="SUPFAM" id="SSF50475">
    <property type="entry name" value="FMN-binding split barrel"/>
    <property type="match status" value="1"/>
</dbReference>
<organism evidence="2 3">
    <name type="scientific">Nocardia aurantiaca</name>
    <dbReference type="NCBI Taxonomy" id="2675850"/>
    <lineage>
        <taxon>Bacteria</taxon>
        <taxon>Bacillati</taxon>
        <taxon>Actinomycetota</taxon>
        <taxon>Actinomycetes</taxon>
        <taxon>Mycobacteriales</taxon>
        <taxon>Nocardiaceae</taxon>
        <taxon>Nocardia</taxon>
    </lineage>
</organism>
<accession>A0A6I3KWS0</accession>
<dbReference type="RefSeq" id="WP_154787612.1">
    <property type="nucleotide sequence ID" value="NZ_WMBB01000004.1"/>
</dbReference>
<evidence type="ECO:0000313" key="2">
    <source>
        <dbReference type="EMBL" id="MTE13186.1"/>
    </source>
</evidence>
<keyword evidence="3" id="KW-1185">Reference proteome</keyword>
<name>A0A6I3KWS0_9NOCA</name>
<dbReference type="InterPro" id="IPR012349">
    <property type="entry name" value="Split_barrel_FMN-bd"/>
</dbReference>